<evidence type="ECO:0000313" key="4">
    <source>
        <dbReference type="Proteomes" id="UP000663832"/>
    </source>
</evidence>
<dbReference type="Proteomes" id="UP000663832">
    <property type="component" value="Unassembled WGS sequence"/>
</dbReference>
<evidence type="ECO:0000313" key="3">
    <source>
        <dbReference type="EMBL" id="CAF1306775.1"/>
    </source>
</evidence>
<gene>
    <name evidence="2" type="ORF">BJG266_LOCUS23783</name>
    <name evidence="3" type="ORF">QVE165_LOCUS31559</name>
</gene>
<sequence>MGENQTLNVISLIVIMIMFFYLLNIHSRSVFTLQSWKKKTIFYDSKECHIILPERSGRLGNHLFMFASAYGLSLKYSCHLYIDRNIIDKLQKSFEINLTNLLSKSQSK</sequence>
<feature type="transmembrane region" description="Helical" evidence="1">
    <location>
        <begin position="6"/>
        <end position="23"/>
    </location>
</feature>
<evidence type="ECO:0000313" key="2">
    <source>
        <dbReference type="EMBL" id="CAF1145347.1"/>
    </source>
</evidence>
<evidence type="ECO:0000313" key="5">
    <source>
        <dbReference type="Proteomes" id="UP000663877"/>
    </source>
</evidence>
<dbReference type="AlphaFoldDB" id="A0A814SEG6"/>
<protein>
    <submittedName>
        <fullName evidence="2">Uncharacterized protein</fullName>
    </submittedName>
</protein>
<dbReference type="OrthoDB" id="3226at2759"/>
<keyword evidence="1" id="KW-0472">Membrane</keyword>
<dbReference type="EMBL" id="CAJNOM010000271">
    <property type="protein sequence ID" value="CAF1306775.1"/>
    <property type="molecule type" value="Genomic_DNA"/>
</dbReference>
<evidence type="ECO:0000256" key="1">
    <source>
        <dbReference type="SAM" id="Phobius"/>
    </source>
</evidence>
<organism evidence="2 5">
    <name type="scientific">Adineta steineri</name>
    <dbReference type="NCBI Taxonomy" id="433720"/>
    <lineage>
        <taxon>Eukaryota</taxon>
        <taxon>Metazoa</taxon>
        <taxon>Spiralia</taxon>
        <taxon>Gnathifera</taxon>
        <taxon>Rotifera</taxon>
        <taxon>Eurotatoria</taxon>
        <taxon>Bdelloidea</taxon>
        <taxon>Adinetida</taxon>
        <taxon>Adinetidae</taxon>
        <taxon>Adineta</taxon>
    </lineage>
</organism>
<dbReference type="EMBL" id="CAJNOI010000162">
    <property type="protein sequence ID" value="CAF1145347.1"/>
    <property type="molecule type" value="Genomic_DNA"/>
</dbReference>
<name>A0A814SEG6_9BILA</name>
<keyword evidence="1" id="KW-0812">Transmembrane</keyword>
<keyword evidence="1" id="KW-1133">Transmembrane helix</keyword>
<keyword evidence="4" id="KW-1185">Reference proteome</keyword>
<reference evidence="2" key="1">
    <citation type="submission" date="2021-02" db="EMBL/GenBank/DDBJ databases">
        <authorList>
            <person name="Nowell W R."/>
        </authorList>
    </citation>
    <scope>NUCLEOTIDE SEQUENCE</scope>
</reference>
<dbReference type="Proteomes" id="UP000663877">
    <property type="component" value="Unassembled WGS sequence"/>
</dbReference>
<proteinExistence type="predicted"/>
<comment type="caution">
    <text evidence="2">The sequence shown here is derived from an EMBL/GenBank/DDBJ whole genome shotgun (WGS) entry which is preliminary data.</text>
</comment>
<accession>A0A814SEG6</accession>